<dbReference type="InterPro" id="IPR029069">
    <property type="entry name" value="HotDog_dom_sf"/>
</dbReference>
<accession>A0A9Q8PL24</accession>
<feature type="domain" description="Acyl-CoA thioesterase-like C-terminal" evidence="2">
    <location>
        <begin position="173"/>
        <end position="307"/>
    </location>
</feature>
<dbReference type="KEGG" id="ffu:CLAFUR5_13573"/>
<evidence type="ECO:0000313" key="4">
    <source>
        <dbReference type="Proteomes" id="UP000756132"/>
    </source>
</evidence>
<protein>
    <submittedName>
        <fullName evidence="3">Thioesterase-like protein TwmA</fullName>
    </submittedName>
</protein>
<keyword evidence="4" id="KW-1185">Reference proteome</keyword>
<dbReference type="RefSeq" id="XP_047768804.1">
    <property type="nucleotide sequence ID" value="XM_047912721.1"/>
</dbReference>
<reference evidence="3" key="2">
    <citation type="journal article" date="2022" name="Microb. Genom.">
        <title>A chromosome-scale genome assembly of the tomato pathogen Cladosporium fulvum reveals a compartmentalized genome architecture and the presence of a dispensable chromosome.</title>
        <authorList>
            <person name="Zaccaron A.Z."/>
            <person name="Chen L.H."/>
            <person name="Samaras A."/>
            <person name="Stergiopoulos I."/>
        </authorList>
    </citation>
    <scope>NUCLEOTIDE SEQUENCE</scope>
    <source>
        <strain evidence="3">Race5_Kim</strain>
    </source>
</reference>
<dbReference type="GeneID" id="71993451"/>
<gene>
    <name evidence="3" type="ORF">CLAFUR5_13573</name>
</gene>
<organism evidence="3 4">
    <name type="scientific">Passalora fulva</name>
    <name type="common">Tomato leaf mold</name>
    <name type="synonym">Cladosporium fulvum</name>
    <dbReference type="NCBI Taxonomy" id="5499"/>
    <lineage>
        <taxon>Eukaryota</taxon>
        <taxon>Fungi</taxon>
        <taxon>Dikarya</taxon>
        <taxon>Ascomycota</taxon>
        <taxon>Pezizomycotina</taxon>
        <taxon>Dothideomycetes</taxon>
        <taxon>Dothideomycetidae</taxon>
        <taxon>Mycosphaerellales</taxon>
        <taxon>Mycosphaerellaceae</taxon>
        <taxon>Fulvia</taxon>
    </lineage>
</organism>
<reference evidence="3" key="1">
    <citation type="submission" date="2021-12" db="EMBL/GenBank/DDBJ databases">
        <authorList>
            <person name="Zaccaron A."/>
            <person name="Stergiopoulos I."/>
        </authorList>
    </citation>
    <scope>NUCLEOTIDE SEQUENCE</scope>
    <source>
        <strain evidence="3">Race5_Kim</strain>
    </source>
</reference>
<dbReference type="InterPro" id="IPR052389">
    <property type="entry name" value="Sec_Metab_Biosynth-Assoc"/>
</dbReference>
<evidence type="ECO:0000259" key="2">
    <source>
        <dbReference type="Pfam" id="PF20789"/>
    </source>
</evidence>
<dbReference type="Proteomes" id="UP000756132">
    <property type="component" value="Chromosome 12"/>
</dbReference>
<dbReference type="SUPFAM" id="SSF54637">
    <property type="entry name" value="Thioesterase/thiol ester dehydrase-isomerase"/>
    <property type="match status" value="1"/>
</dbReference>
<proteinExistence type="predicted"/>
<dbReference type="InterPro" id="IPR042171">
    <property type="entry name" value="Acyl-CoA_hotdog"/>
</dbReference>
<dbReference type="AlphaFoldDB" id="A0A9Q8PL24"/>
<evidence type="ECO:0000259" key="1">
    <source>
        <dbReference type="Pfam" id="PF13622"/>
    </source>
</evidence>
<dbReference type="PANTHER" id="PTHR38110:SF1">
    <property type="entry name" value="THIOESTERASE DOMAIN-CONTAINING PROTEIN"/>
    <property type="match status" value="1"/>
</dbReference>
<dbReference type="Gene3D" id="2.40.160.210">
    <property type="entry name" value="Acyl-CoA thioesterase, double hotdog domain"/>
    <property type="match status" value="1"/>
</dbReference>
<name>A0A9Q8PL24_PASFU</name>
<dbReference type="Pfam" id="PF13622">
    <property type="entry name" value="4HBT_3"/>
    <property type="match status" value="1"/>
</dbReference>
<sequence>MAPLELPGIGRVRQGQYYAELTDECSNFGIVHGGYFSSLLAKAATFYLFDEHKIDLGHTYTLHIEFLKPGRAGPIEFQTELVRKGSSMATVHVVAKQYSKPVAVGYFSNVDLRKSGALSLPPALKLLPAVQAAEVSGFESGHQTEWLPVFFPKIEGNPMSGLVHNKWMVHKQGHMDPSVADFWFAWKEPERTWTNDWLGFIVDQVPMIVENYLPMPNTGIDAFVAYAKASKAGELEGKEAPDWVSKNWYVTQSLDLEVKRLLEPGKVRWLFCRAQTKEIVNGRSDMEVLVLDPDMNLIAIGHQIIIVKSLEWAKKGAKVPASSNGPNSGVSSPRI</sequence>
<dbReference type="EMBL" id="CP090174">
    <property type="protein sequence ID" value="UJO24438.1"/>
    <property type="molecule type" value="Genomic_DNA"/>
</dbReference>
<dbReference type="InterPro" id="IPR049449">
    <property type="entry name" value="TesB_ACOT8-like_N"/>
</dbReference>
<dbReference type="InterPro" id="IPR049450">
    <property type="entry name" value="ACOT8-like_C"/>
</dbReference>
<dbReference type="OrthoDB" id="2532955at2759"/>
<dbReference type="Pfam" id="PF20789">
    <property type="entry name" value="4HBT_3C"/>
    <property type="match status" value="1"/>
</dbReference>
<feature type="domain" description="Acyl-CoA thioesterase-like N-terminal HotDog" evidence="1">
    <location>
        <begin position="26"/>
        <end position="108"/>
    </location>
</feature>
<evidence type="ECO:0000313" key="3">
    <source>
        <dbReference type="EMBL" id="UJO24438.1"/>
    </source>
</evidence>
<dbReference type="CDD" id="cd03440">
    <property type="entry name" value="hot_dog"/>
    <property type="match status" value="1"/>
</dbReference>
<dbReference type="PANTHER" id="PTHR38110">
    <property type="entry name" value="CHROMOSOME 23, WHOLE GENOME SHOTGUN SEQUENCE"/>
    <property type="match status" value="1"/>
</dbReference>